<name>A0ABX2AUC0_9BACT</name>
<keyword evidence="3" id="KW-1185">Reference proteome</keyword>
<feature type="transmembrane region" description="Helical" evidence="1">
    <location>
        <begin position="34"/>
        <end position="55"/>
    </location>
</feature>
<feature type="transmembrane region" description="Helical" evidence="1">
    <location>
        <begin position="67"/>
        <end position="92"/>
    </location>
</feature>
<evidence type="ECO:0000313" key="3">
    <source>
        <dbReference type="Proteomes" id="UP001193734"/>
    </source>
</evidence>
<sequence length="126" mass="14260">MLSRRYLRQSVWLTAGMFIAGLLVMNVLRLDAMLTPLVVSAVFSMVTDTADAMIWRRVAERNPEGLTTFYTAVSGFRMLLALGVMMVCYLVVGRDAMTVFFLVFMSFYVMLLVHHAVFFGKVSNRS</sequence>
<gene>
    <name evidence="2" type="ORF">HPS55_08445</name>
</gene>
<keyword evidence="1" id="KW-0812">Transmembrane</keyword>
<feature type="transmembrane region" description="Helical" evidence="1">
    <location>
        <begin position="98"/>
        <end position="120"/>
    </location>
</feature>
<keyword evidence="1" id="KW-1133">Transmembrane helix</keyword>
<dbReference type="EMBL" id="JABKKE010000012">
    <property type="protein sequence ID" value="NPE14352.1"/>
    <property type="molecule type" value="Genomic_DNA"/>
</dbReference>
<protein>
    <submittedName>
        <fullName evidence="2">Uncharacterized protein</fullName>
    </submittedName>
</protein>
<evidence type="ECO:0000256" key="1">
    <source>
        <dbReference type="SAM" id="Phobius"/>
    </source>
</evidence>
<keyword evidence="1" id="KW-0472">Membrane</keyword>
<reference evidence="2 3" key="1">
    <citation type="submission" date="2020-05" db="EMBL/GenBank/DDBJ databases">
        <title>Distinct polysaccharide utilization as determinants for interspecies competition between intestinal Prevotella spp.</title>
        <authorList>
            <person name="Galvez E.J.C."/>
            <person name="Iljazovic A."/>
            <person name="Strowig T."/>
        </authorList>
    </citation>
    <scope>NUCLEOTIDE SEQUENCE [LARGE SCALE GENOMIC DNA]</scope>
    <source>
        <strain evidence="2 3">PROD</strain>
    </source>
</reference>
<dbReference type="Proteomes" id="UP001193734">
    <property type="component" value="Unassembled WGS sequence"/>
</dbReference>
<proteinExistence type="predicted"/>
<accession>A0ABX2AUC0</accession>
<organism evidence="2 3">
    <name type="scientific">Xylanibacter rodentium</name>
    <dbReference type="NCBI Taxonomy" id="2736289"/>
    <lineage>
        <taxon>Bacteria</taxon>
        <taxon>Pseudomonadati</taxon>
        <taxon>Bacteroidota</taxon>
        <taxon>Bacteroidia</taxon>
        <taxon>Bacteroidales</taxon>
        <taxon>Prevotellaceae</taxon>
        <taxon>Xylanibacter</taxon>
    </lineage>
</organism>
<feature type="transmembrane region" description="Helical" evidence="1">
    <location>
        <begin position="12"/>
        <end position="28"/>
    </location>
</feature>
<evidence type="ECO:0000313" key="2">
    <source>
        <dbReference type="EMBL" id="NPE14352.1"/>
    </source>
</evidence>
<comment type="caution">
    <text evidence="2">The sequence shown here is derived from an EMBL/GenBank/DDBJ whole genome shotgun (WGS) entry which is preliminary data.</text>
</comment>